<dbReference type="EMBL" id="PFEA01000017">
    <property type="protein sequence ID" value="PJE59958.1"/>
    <property type="molecule type" value="Genomic_DNA"/>
</dbReference>
<comment type="caution">
    <text evidence="1">The sequence shown here is derived from an EMBL/GenBank/DDBJ whole genome shotgun (WGS) entry which is preliminary data.</text>
</comment>
<organism evidence="1 2">
    <name type="scientific">Candidatus Portnoybacteria bacterium CG10_big_fil_rev_8_21_14_0_10_44_7</name>
    <dbReference type="NCBI Taxonomy" id="1974816"/>
    <lineage>
        <taxon>Bacteria</taxon>
        <taxon>Candidatus Portnoyibacteriota</taxon>
    </lineage>
</organism>
<dbReference type="Proteomes" id="UP000231086">
    <property type="component" value="Unassembled WGS sequence"/>
</dbReference>
<dbReference type="AlphaFoldDB" id="A0A2M8KJ80"/>
<gene>
    <name evidence="1" type="ORF">COU85_00785</name>
</gene>
<proteinExistence type="predicted"/>
<evidence type="ECO:0000313" key="1">
    <source>
        <dbReference type="EMBL" id="PJE59958.1"/>
    </source>
</evidence>
<name>A0A2M8KJ80_9BACT</name>
<sequence>MEPVRELKLADGFTLLGQLEARRVFLHGGSRNVPGGGMKRCEIYGYIRNPHGTGITDKTSLISIPPGSISYLGPYTLKSDKKEARIFWESKTGPLILIRTLLKLADRADLTTFRLAEAAKKIYSQLYSEAIPRLLQKAGLAIDPFDPASAKILEAVALLLNIREQMRAILPVVS</sequence>
<evidence type="ECO:0000313" key="2">
    <source>
        <dbReference type="Proteomes" id="UP000231086"/>
    </source>
</evidence>
<reference evidence="2" key="1">
    <citation type="submission" date="2017-09" db="EMBL/GenBank/DDBJ databases">
        <title>Depth-based differentiation of microbial function through sediment-hosted aquifers and enrichment of novel symbionts in the deep terrestrial subsurface.</title>
        <authorList>
            <person name="Probst A.J."/>
            <person name="Ladd B."/>
            <person name="Jarett J.K."/>
            <person name="Geller-Mcgrath D.E."/>
            <person name="Sieber C.M.K."/>
            <person name="Emerson J.B."/>
            <person name="Anantharaman K."/>
            <person name="Thomas B.C."/>
            <person name="Malmstrom R."/>
            <person name="Stieglmeier M."/>
            <person name="Klingl A."/>
            <person name="Woyke T."/>
            <person name="Ryan C.M."/>
            <person name="Banfield J.F."/>
        </authorList>
    </citation>
    <scope>NUCLEOTIDE SEQUENCE [LARGE SCALE GENOMIC DNA]</scope>
</reference>
<protein>
    <submittedName>
        <fullName evidence="1">Uncharacterized protein</fullName>
    </submittedName>
</protein>
<accession>A0A2M8KJ80</accession>